<gene>
    <name evidence="3" type="ORF">COCVIDRAFT_65043</name>
</gene>
<reference evidence="3 4" key="1">
    <citation type="journal article" date="2013" name="PLoS Genet.">
        <title>Comparative genome structure, secondary metabolite, and effector coding capacity across Cochliobolus pathogens.</title>
        <authorList>
            <person name="Condon B.J."/>
            <person name="Leng Y."/>
            <person name="Wu D."/>
            <person name="Bushley K.E."/>
            <person name="Ohm R.A."/>
            <person name="Otillar R."/>
            <person name="Martin J."/>
            <person name="Schackwitz W."/>
            <person name="Grimwood J."/>
            <person name="MohdZainudin N."/>
            <person name="Xue C."/>
            <person name="Wang R."/>
            <person name="Manning V.A."/>
            <person name="Dhillon B."/>
            <person name="Tu Z.J."/>
            <person name="Steffenson B.J."/>
            <person name="Salamov A."/>
            <person name="Sun H."/>
            <person name="Lowry S."/>
            <person name="LaButti K."/>
            <person name="Han J."/>
            <person name="Copeland A."/>
            <person name="Lindquist E."/>
            <person name="Barry K."/>
            <person name="Schmutz J."/>
            <person name="Baker S.E."/>
            <person name="Ciuffetti L.M."/>
            <person name="Grigoriev I.V."/>
            <person name="Zhong S."/>
            <person name="Turgeon B.G."/>
        </authorList>
    </citation>
    <scope>NUCLEOTIDE SEQUENCE [LARGE SCALE GENOMIC DNA]</scope>
    <source>
        <strain evidence="3 4">FI3</strain>
    </source>
</reference>
<name>W7EU46_BIPV3</name>
<dbReference type="HOGENOM" id="CLU_1323621_0_0_1"/>
<feature type="domain" description="Nephrocystin 3-like N-terminal" evidence="2">
    <location>
        <begin position="41"/>
        <end position="150"/>
    </location>
</feature>
<dbReference type="RefSeq" id="XP_014557165.1">
    <property type="nucleotide sequence ID" value="XM_014701679.1"/>
</dbReference>
<feature type="non-terminal residue" evidence="3">
    <location>
        <position position="197"/>
    </location>
</feature>
<dbReference type="InterPro" id="IPR056884">
    <property type="entry name" value="NPHP3-like_N"/>
</dbReference>
<dbReference type="EMBL" id="KI968728">
    <property type="protein sequence ID" value="EUN27562.1"/>
    <property type="molecule type" value="Genomic_DNA"/>
</dbReference>
<dbReference type="PANTHER" id="PTHR10039:SF14">
    <property type="entry name" value="NACHT DOMAIN-CONTAINING PROTEIN"/>
    <property type="match status" value="1"/>
</dbReference>
<organism evidence="3 4">
    <name type="scientific">Bipolaris victoriae (strain FI3)</name>
    <name type="common">Victoria blight of oats agent</name>
    <name type="synonym">Cochliobolus victoriae</name>
    <dbReference type="NCBI Taxonomy" id="930091"/>
    <lineage>
        <taxon>Eukaryota</taxon>
        <taxon>Fungi</taxon>
        <taxon>Dikarya</taxon>
        <taxon>Ascomycota</taxon>
        <taxon>Pezizomycotina</taxon>
        <taxon>Dothideomycetes</taxon>
        <taxon>Pleosporomycetidae</taxon>
        <taxon>Pleosporales</taxon>
        <taxon>Pleosporineae</taxon>
        <taxon>Pleosporaceae</taxon>
        <taxon>Bipolaris</taxon>
    </lineage>
</organism>
<accession>W7EU46</accession>
<feature type="non-terminal residue" evidence="3">
    <location>
        <position position="1"/>
    </location>
</feature>
<dbReference type="Proteomes" id="UP000054337">
    <property type="component" value="Unassembled WGS sequence"/>
</dbReference>
<dbReference type="AlphaFoldDB" id="W7EU46"/>
<sequence length="197" mass="22726">PTDVIERTVIWCRRALILTDPLITRRDIIATKGRISPSPFEWVIKDDRYRKWLDSGKKRDRDRGSQLLWISGTLSTDTTTLSVFLTEELEKHTAVAENAELVFFFCNRSNTYTLMLYGLISQIVTKRPELCQHLYGDLERLNKIQENLEAAQRSEGTFEETPEMSAFMLEIFCTLIRAPGLGTMFCVIEGFGDYDRS</sequence>
<evidence type="ECO:0000313" key="3">
    <source>
        <dbReference type="EMBL" id="EUN27562.1"/>
    </source>
</evidence>
<evidence type="ECO:0000256" key="1">
    <source>
        <dbReference type="ARBA" id="ARBA00022737"/>
    </source>
</evidence>
<dbReference type="GeneID" id="26257750"/>
<proteinExistence type="predicted"/>
<evidence type="ECO:0000259" key="2">
    <source>
        <dbReference type="Pfam" id="PF24883"/>
    </source>
</evidence>
<protein>
    <recommendedName>
        <fullName evidence="2">Nephrocystin 3-like N-terminal domain-containing protein</fullName>
    </recommendedName>
</protein>
<keyword evidence="1" id="KW-0677">Repeat</keyword>
<dbReference type="Pfam" id="PF24883">
    <property type="entry name" value="NPHP3_N"/>
    <property type="match status" value="1"/>
</dbReference>
<evidence type="ECO:0000313" key="4">
    <source>
        <dbReference type="Proteomes" id="UP000054337"/>
    </source>
</evidence>
<keyword evidence="4" id="KW-1185">Reference proteome</keyword>
<dbReference type="PANTHER" id="PTHR10039">
    <property type="entry name" value="AMELOGENIN"/>
    <property type="match status" value="1"/>
</dbReference>